<feature type="domain" description="PRELI/MSF1" evidence="1">
    <location>
        <begin position="1"/>
        <end position="169"/>
    </location>
</feature>
<dbReference type="EMBL" id="GIBP01008465">
    <property type="protein sequence ID" value="NDV37434.1"/>
    <property type="molecule type" value="Transcribed_RNA"/>
</dbReference>
<reference evidence="2" key="1">
    <citation type="journal article" date="2020" name="J. Eukaryot. Microbiol.">
        <title>De novo Sequencing, Assembly and Annotation of the Transcriptome for the Free-Living Testate Amoeba Arcella intermedia.</title>
        <authorList>
            <person name="Ribeiro G.M."/>
            <person name="Porfirio-Sousa A.L."/>
            <person name="Maurer-Alcala X.X."/>
            <person name="Katz L.A."/>
            <person name="Lahr D.J.G."/>
        </authorList>
    </citation>
    <scope>NUCLEOTIDE SEQUENCE</scope>
</reference>
<proteinExistence type="predicted"/>
<name>A0A6B2LKC9_9EUKA</name>
<evidence type="ECO:0000313" key="2">
    <source>
        <dbReference type="EMBL" id="NDV37434.1"/>
    </source>
</evidence>
<evidence type="ECO:0000259" key="1">
    <source>
        <dbReference type="PROSITE" id="PS50904"/>
    </source>
</evidence>
<organism evidence="2">
    <name type="scientific">Arcella intermedia</name>
    <dbReference type="NCBI Taxonomy" id="1963864"/>
    <lineage>
        <taxon>Eukaryota</taxon>
        <taxon>Amoebozoa</taxon>
        <taxon>Tubulinea</taxon>
        <taxon>Elardia</taxon>
        <taxon>Arcellinida</taxon>
        <taxon>Sphaerothecina</taxon>
        <taxon>Arcellidae</taxon>
        <taxon>Arcella</taxon>
    </lineage>
</organism>
<dbReference type="PROSITE" id="PS50904">
    <property type="entry name" value="PRELI_MSF1"/>
    <property type="match status" value="1"/>
</dbReference>
<dbReference type="Pfam" id="PF04707">
    <property type="entry name" value="PRELI"/>
    <property type="match status" value="1"/>
</dbReference>
<dbReference type="GO" id="GO:0005758">
    <property type="term" value="C:mitochondrial intermembrane space"/>
    <property type="evidence" value="ECO:0007669"/>
    <property type="project" value="InterPro"/>
</dbReference>
<dbReference type="InterPro" id="IPR037365">
    <property type="entry name" value="Slowmo/Ups"/>
</dbReference>
<sequence>MQHTFKASWRDVFLASWLKYPSPMRPDIMSVDIIKKEFDPEKGTLKATRLIAIEGKIPSWMDLFIPRASVVYFLEESVMDIKNKTFVLTSQNITHTNILKTFETCRYTVDKLNPEWTRLEQTFQAGVTKFLFGVADKIEAFCIDMAKTQAQRGREVMDNAIKLVSETDFSNVLPSIPSLNILAEL</sequence>
<dbReference type="InterPro" id="IPR006797">
    <property type="entry name" value="PRELI/MSF1_dom"/>
</dbReference>
<accession>A0A6B2LKC9</accession>
<dbReference type="AlphaFoldDB" id="A0A6B2LKC9"/>
<protein>
    <recommendedName>
        <fullName evidence="1">PRELI/MSF1 domain-containing protein</fullName>
    </recommendedName>
</protein>
<dbReference type="PANTHER" id="PTHR11158">
    <property type="entry name" value="MSF1/PX19 RELATED"/>
    <property type="match status" value="1"/>
</dbReference>